<name>A0A386KDP5_9CAUD</name>
<dbReference type="Proteomes" id="UP000269940">
    <property type="component" value="Segment"/>
</dbReference>
<sequence>MIINKVVNHTPHKLKRRVVKKSLRNNLYMFTFEHENLRVRNFHLMIDEVKRFNKVAAAKLEKMLRVKNRDSSFVYCDSLDGCFKWYQTEEGYNFWAEVYQKLRKQRDLDFDQAMAKIDLF</sequence>
<keyword evidence="2" id="KW-1185">Reference proteome</keyword>
<protein>
    <submittedName>
        <fullName evidence="1">Uncharacterized protein</fullName>
    </submittedName>
</protein>
<reference evidence="1 2" key="1">
    <citation type="submission" date="2018-08" db="EMBL/GenBank/DDBJ databases">
        <title>Complete genome sequence of five Acinetobacter baumannii phages from Abidjan, Cote d'Ivoire.</title>
        <authorList>
            <person name="Essoh C."/>
            <person name="Vernadet J.-P."/>
            <person name="Vergnaud G."/>
            <person name="Resch G."/>
            <person name="Pourcel C."/>
        </authorList>
    </citation>
    <scope>NUCLEOTIDE SEQUENCE [LARGE SCALE GENOMIC DNA]</scope>
</reference>
<accession>A0A386KDP5</accession>
<proteinExistence type="predicted"/>
<dbReference type="EMBL" id="MH746814">
    <property type="protein sequence ID" value="AYD82396.1"/>
    <property type="molecule type" value="Genomic_DNA"/>
</dbReference>
<gene>
    <name evidence="1" type="ORF">Aci05_004</name>
</gene>
<evidence type="ECO:0000313" key="2">
    <source>
        <dbReference type="Proteomes" id="UP000269940"/>
    </source>
</evidence>
<evidence type="ECO:0000313" key="1">
    <source>
        <dbReference type="EMBL" id="AYD82396.1"/>
    </source>
</evidence>
<organism evidence="1 2">
    <name type="scientific">Acinetobacter phage vB_AbaM_B09_Aci05</name>
    <dbReference type="NCBI Taxonomy" id="2315458"/>
    <lineage>
        <taxon>Viruses</taxon>
        <taxon>Duplodnaviria</taxon>
        <taxon>Heunggongvirae</taxon>
        <taxon>Uroviricota</taxon>
        <taxon>Caudoviricetes</taxon>
        <taxon>Saclayvirus</taxon>
        <taxon>Saclayvirus Aci05</taxon>
    </lineage>
</organism>